<gene>
    <name evidence="1" type="ORF">ACFTOW_18700</name>
</gene>
<protein>
    <submittedName>
        <fullName evidence="1">Uncharacterized protein</fullName>
    </submittedName>
</protein>
<comment type="caution">
    <text evidence="1">The sequence shown here is derived from an EMBL/GenBank/DDBJ whole genome shotgun (WGS) entry which is preliminary data.</text>
</comment>
<dbReference type="RefSeq" id="WP_379918589.1">
    <property type="nucleotide sequence ID" value="NZ_JBHUDD010000158.1"/>
</dbReference>
<evidence type="ECO:0000313" key="2">
    <source>
        <dbReference type="Proteomes" id="UP001597186"/>
    </source>
</evidence>
<accession>A0ABW4EIX2</accession>
<evidence type="ECO:0000313" key="1">
    <source>
        <dbReference type="EMBL" id="MFD1511417.1"/>
    </source>
</evidence>
<name>A0ABW4EIX2_9RHOB</name>
<proteinExistence type="predicted"/>
<dbReference type="Proteomes" id="UP001597186">
    <property type="component" value="Unassembled WGS sequence"/>
</dbReference>
<dbReference type="EMBL" id="JBHUDD010000158">
    <property type="protein sequence ID" value="MFD1511417.1"/>
    <property type="molecule type" value="Genomic_DNA"/>
</dbReference>
<reference evidence="2" key="1">
    <citation type="journal article" date="2019" name="Int. J. Syst. Evol. Microbiol.">
        <title>The Global Catalogue of Microorganisms (GCM) 10K type strain sequencing project: providing services to taxonomists for standard genome sequencing and annotation.</title>
        <authorList>
            <consortium name="The Broad Institute Genomics Platform"/>
            <consortium name="The Broad Institute Genome Sequencing Center for Infectious Disease"/>
            <person name="Wu L."/>
            <person name="Ma J."/>
        </authorList>
    </citation>
    <scope>NUCLEOTIDE SEQUENCE [LARGE SCALE GENOMIC DNA]</scope>
    <source>
        <strain evidence="2">CGMCC 1.12477</strain>
    </source>
</reference>
<organism evidence="1 2">
    <name type="scientific">Lacimonas salitolerans</name>
    <dbReference type="NCBI Taxonomy" id="1323750"/>
    <lineage>
        <taxon>Bacteria</taxon>
        <taxon>Pseudomonadati</taxon>
        <taxon>Pseudomonadota</taxon>
        <taxon>Alphaproteobacteria</taxon>
        <taxon>Rhodobacterales</taxon>
        <taxon>Paracoccaceae</taxon>
        <taxon>Lacimonas</taxon>
    </lineage>
</organism>
<keyword evidence="2" id="KW-1185">Reference proteome</keyword>
<sequence length="169" mass="18607">MAQDAALLTGELTLTPPARRQSEWHITDPEGPAGHVIPPGRGAGHVRLHGMGFDIAFGQLDDGGRAILRPWRLTIEGANLFHAWSMPGEGWFNRILARDHPLYTLHDHRPPLRMILRGGLNRQIALLAGDDLLALADYPRSRGPRHIRHAPTLPPAVQAALCHAVTQPR</sequence>